<reference evidence="12" key="1">
    <citation type="submission" date="2025-08" db="UniProtKB">
        <authorList>
            <consortium name="RefSeq"/>
        </authorList>
    </citation>
    <scope>IDENTIFICATION</scope>
</reference>
<accession>A0A6P3XYY6</accession>
<dbReference type="FunFam" id="2.40.10.10:FF:000047">
    <property type="entry name" value="Trypsin eta"/>
    <property type="match status" value="1"/>
</dbReference>
<dbReference type="PRINTS" id="PR00722">
    <property type="entry name" value="CHYMOTRYPSIN"/>
</dbReference>
<dbReference type="PROSITE" id="PS50240">
    <property type="entry name" value="TRYPSIN_DOM"/>
    <property type="match status" value="1"/>
</dbReference>
<keyword evidence="3 8" id="KW-0645">Protease</keyword>
<dbReference type="PROSITE" id="PS00134">
    <property type="entry name" value="TRYPSIN_HIS"/>
    <property type="match status" value="1"/>
</dbReference>
<dbReference type="Pfam" id="PF00089">
    <property type="entry name" value="Trypsin"/>
    <property type="match status" value="1"/>
</dbReference>
<dbReference type="InterPro" id="IPR009003">
    <property type="entry name" value="Peptidase_S1_PA"/>
</dbReference>
<keyword evidence="9" id="KW-0732">Signal</keyword>
<dbReference type="PROSITE" id="PS00135">
    <property type="entry name" value="TRYPSIN_SER"/>
    <property type="match status" value="1"/>
</dbReference>
<dbReference type="InterPro" id="IPR018114">
    <property type="entry name" value="TRYPSIN_HIS"/>
</dbReference>
<evidence type="ECO:0000313" key="12">
    <source>
        <dbReference type="RefSeq" id="XP_014483143.1"/>
    </source>
</evidence>
<evidence type="ECO:0000256" key="2">
    <source>
        <dbReference type="ARBA" id="ARBA00022525"/>
    </source>
</evidence>
<dbReference type="Gene3D" id="2.40.10.10">
    <property type="entry name" value="Trypsin-like serine proteases"/>
    <property type="match status" value="1"/>
</dbReference>
<dbReference type="GO" id="GO:0016485">
    <property type="term" value="P:protein processing"/>
    <property type="evidence" value="ECO:0007669"/>
    <property type="project" value="UniProtKB-ARBA"/>
</dbReference>
<keyword evidence="5 8" id="KW-0720">Serine protease</keyword>
<name>A0A6P3XYY6_DINQU</name>
<dbReference type="AlphaFoldDB" id="A0A6P3XYY6"/>
<dbReference type="RefSeq" id="XP_014483143.1">
    <property type="nucleotide sequence ID" value="XM_014627657.1"/>
</dbReference>
<proteinExistence type="predicted"/>
<feature type="chain" id="PRO_5027685215" description="chymotrypsin" evidence="9">
    <location>
        <begin position="18"/>
        <end position="278"/>
    </location>
</feature>
<evidence type="ECO:0000256" key="9">
    <source>
        <dbReference type="SAM" id="SignalP"/>
    </source>
</evidence>
<feature type="signal peptide" evidence="9">
    <location>
        <begin position="1"/>
        <end position="17"/>
    </location>
</feature>
<keyword evidence="2" id="KW-0964">Secreted</keyword>
<dbReference type="GeneID" id="106748794"/>
<evidence type="ECO:0000256" key="3">
    <source>
        <dbReference type="ARBA" id="ARBA00022670"/>
    </source>
</evidence>
<dbReference type="InterPro" id="IPR043504">
    <property type="entry name" value="Peptidase_S1_PA_chymotrypsin"/>
</dbReference>
<comment type="subcellular location">
    <subcellularLocation>
        <location evidence="1">Secreted</location>
        <location evidence="1">Extracellular space</location>
    </subcellularLocation>
</comment>
<keyword evidence="6" id="KW-1015">Disulfide bond</keyword>
<evidence type="ECO:0000259" key="10">
    <source>
        <dbReference type="PROSITE" id="PS50240"/>
    </source>
</evidence>
<dbReference type="InterPro" id="IPR001314">
    <property type="entry name" value="Peptidase_S1A"/>
</dbReference>
<evidence type="ECO:0000256" key="6">
    <source>
        <dbReference type="ARBA" id="ARBA00023157"/>
    </source>
</evidence>
<keyword evidence="11" id="KW-1185">Reference proteome</keyword>
<evidence type="ECO:0000256" key="4">
    <source>
        <dbReference type="ARBA" id="ARBA00022801"/>
    </source>
</evidence>
<dbReference type="OrthoDB" id="10061449at2759"/>
<dbReference type="KEGG" id="dqu:106748794"/>
<dbReference type="CDD" id="cd00190">
    <property type="entry name" value="Tryp_SPc"/>
    <property type="match status" value="1"/>
</dbReference>
<dbReference type="InterPro" id="IPR050127">
    <property type="entry name" value="Serine_Proteases_S1"/>
</dbReference>
<evidence type="ECO:0000256" key="5">
    <source>
        <dbReference type="ARBA" id="ARBA00022825"/>
    </source>
</evidence>
<dbReference type="SUPFAM" id="SSF50494">
    <property type="entry name" value="Trypsin-like serine proteases"/>
    <property type="match status" value="1"/>
</dbReference>
<evidence type="ECO:0000313" key="11">
    <source>
        <dbReference type="Proteomes" id="UP000515204"/>
    </source>
</evidence>
<dbReference type="PANTHER" id="PTHR24264:SF65">
    <property type="entry name" value="SRCR DOMAIN-CONTAINING PROTEIN"/>
    <property type="match status" value="1"/>
</dbReference>
<sequence length="278" mass="29911">MFSKVIVVFAFLTVALAGKPYLGFRLPYDLTQVVGGGEAEKSAYPFIVSLQWGPNKNSASHFCAGSILNENWVVTAAHCVQAIPGDVGTFEVKAGKHNIRNVESTEQIVQVLKSWVHEKYAGGVGPYDIGLLKLSEPLKMTKEVQSIKLPKEGSVPQGNAILCGWGSTSQSSIPDMPDVLQYVNLEYVDIEKCDEAVRRLTGSSPVHETNVCTGPLTGGISACSGDSGGPLFEKTSTDFILTGIVSWGIIPCGYYGAPSVYTNPAMYNSWIENIINNN</sequence>
<organism evidence="11 12">
    <name type="scientific">Dinoponera quadriceps</name>
    <name type="common">South American ant</name>
    <dbReference type="NCBI Taxonomy" id="609295"/>
    <lineage>
        <taxon>Eukaryota</taxon>
        <taxon>Metazoa</taxon>
        <taxon>Ecdysozoa</taxon>
        <taxon>Arthropoda</taxon>
        <taxon>Hexapoda</taxon>
        <taxon>Insecta</taxon>
        <taxon>Pterygota</taxon>
        <taxon>Neoptera</taxon>
        <taxon>Endopterygota</taxon>
        <taxon>Hymenoptera</taxon>
        <taxon>Apocrita</taxon>
        <taxon>Aculeata</taxon>
        <taxon>Formicoidea</taxon>
        <taxon>Formicidae</taxon>
        <taxon>Ponerinae</taxon>
        <taxon>Ponerini</taxon>
        <taxon>Dinoponera</taxon>
    </lineage>
</organism>
<evidence type="ECO:0000256" key="1">
    <source>
        <dbReference type="ARBA" id="ARBA00004239"/>
    </source>
</evidence>
<protein>
    <recommendedName>
        <fullName evidence="7">chymotrypsin</fullName>
        <ecNumber evidence="7">3.4.21.1</ecNumber>
    </recommendedName>
</protein>
<dbReference type="Proteomes" id="UP000515204">
    <property type="component" value="Unplaced"/>
</dbReference>
<dbReference type="InterPro" id="IPR033116">
    <property type="entry name" value="TRYPSIN_SER"/>
</dbReference>
<keyword evidence="4 8" id="KW-0378">Hydrolase</keyword>
<dbReference type="EC" id="3.4.21.1" evidence="7"/>
<evidence type="ECO:0000256" key="8">
    <source>
        <dbReference type="RuleBase" id="RU363034"/>
    </source>
</evidence>
<dbReference type="InterPro" id="IPR001254">
    <property type="entry name" value="Trypsin_dom"/>
</dbReference>
<evidence type="ECO:0000256" key="7">
    <source>
        <dbReference type="ARBA" id="ARBA00044036"/>
    </source>
</evidence>
<dbReference type="PANTHER" id="PTHR24264">
    <property type="entry name" value="TRYPSIN-RELATED"/>
    <property type="match status" value="1"/>
</dbReference>
<dbReference type="GO" id="GO:0005615">
    <property type="term" value="C:extracellular space"/>
    <property type="evidence" value="ECO:0007669"/>
    <property type="project" value="TreeGrafter"/>
</dbReference>
<dbReference type="GO" id="GO:0004252">
    <property type="term" value="F:serine-type endopeptidase activity"/>
    <property type="evidence" value="ECO:0007669"/>
    <property type="project" value="UniProtKB-EC"/>
</dbReference>
<feature type="domain" description="Peptidase S1" evidence="10">
    <location>
        <begin position="33"/>
        <end position="276"/>
    </location>
</feature>
<dbReference type="SMART" id="SM00020">
    <property type="entry name" value="Tryp_SPc"/>
    <property type="match status" value="1"/>
</dbReference>
<gene>
    <name evidence="12" type="primary">LOC106748794</name>
</gene>